<dbReference type="EMBL" id="JACJVN010000033">
    <property type="protein sequence ID" value="MBB6677537.1"/>
    <property type="molecule type" value="Genomic_DNA"/>
</dbReference>
<gene>
    <name evidence="1" type="ORF">H4Q31_09385</name>
</gene>
<dbReference type="InterPro" id="IPR013321">
    <property type="entry name" value="Arc_rbn_hlx_hlx"/>
</dbReference>
<dbReference type="InterPro" id="IPR010985">
    <property type="entry name" value="Ribbon_hlx_hlx"/>
</dbReference>
<dbReference type="Proteomes" id="UP000574133">
    <property type="component" value="Unassembled WGS sequence"/>
</dbReference>
<dbReference type="SUPFAM" id="SSF47598">
    <property type="entry name" value="Ribbon-helix-helix"/>
    <property type="match status" value="1"/>
</dbReference>
<dbReference type="Gene3D" id="1.10.1220.10">
    <property type="entry name" value="Met repressor-like"/>
    <property type="match status" value="1"/>
</dbReference>
<accession>A0A841TEY7</accession>
<proteinExistence type="predicted"/>
<sequence>MAGSAATRAKNKYQAANYDRISIVVPKGEKEAIRAAAEAAGAASVNEFVVRAIEEKMEREGLK</sequence>
<dbReference type="AlphaFoldDB" id="A0A841TEY7"/>
<protein>
    <submittedName>
        <fullName evidence="1">Transcriptional regulator</fullName>
    </submittedName>
</protein>
<comment type="caution">
    <text evidence="1">The sequence shown here is derived from an EMBL/GenBank/DDBJ whole genome shotgun (WGS) entry which is preliminary data.</text>
</comment>
<organism evidence="1 2">
    <name type="scientific">Cohnella lubricantis</name>
    <dbReference type="NCBI Taxonomy" id="2163172"/>
    <lineage>
        <taxon>Bacteria</taxon>
        <taxon>Bacillati</taxon>
        <taxon>Bacillota</taxon>
        <taxon>Bacilli</taxon>
        <taxon>Bacillales</taxon>
        <taxon>Paenibacillaceae</taxon>
        <taxon>Cohnella</taxon>
    </lineage>
</organism>
<dbReference type="GO" id="GO:0006355">
    <property type="term" value="P:regulation of DNA-templated transcription"/>
    <property type="evidence" value="ECO:0007669"/>
    <property type="project" value="InterPro"/>
</dbReference>
<keyword evidence="2" id="KW-1185">Reference proteome</keyword>
<evidence type="ECO:0000313" key="2">
    <source>
        <dbReference type="Proteomes" id="UP000574133"/>
    </source>
</evidence>
<dbReference type="RefSeq" id="WP_185178814.1">
    <property type="nucleotide sequence ID" value="NZ_CBCSEP010000005.1"/>
</dbReference>
<reference evidence="1 2" key="1">
    <citation type="submission" date="2020-08" db="EMBL/GenBank/DDBJ databases">
        <title>Cohnella phylogeny.</title>
        <authorList>
            <person name="Dunlap C."/>
        </authorList>
    </citation>
    <scope>NUCLEOTIDE SEQUENCE [LARGE SCALE GENOMIC DNA]</scope>
    <source>
        <strain evidence="1 2">DSM 103658</strain>
    </source>
</reference>
<evidence type="ECO:0000313" key="1">
    <source>
        <dbReference type="EMBL" id="MBB6677537.1"/>
    </source>
</evidence>
<name>A0A841TEY7_9BACL</name>